<feature type="non-terminal residue" evidence="1">
    <location>
        <position position="1"/>
    </location>
</feature>
<dbReference type="GO" id="GO:0008061">
    <property type="term" value="F:chitin binding"/>
    <property type="evidence" value="ECO:0007669"/>
    <property type="project" value="InterPro"/>
</dbReference>
<proteinExistence type="predicted"/>
<organism evidence="1 2">
    <name type="scientific">Leptotrombidium deliense</name>
    <dbReference type="NCBI Taxonomy" id="299467"/>
    <lineage>
        <taxon>Eukaryota</taxon>
        <taxon>Metazoa</taxon>
        <taxon>Ecdysozoa</taxon>
        <taxon>Arthropoda</taxon>
        <taxon>Chelicerata</taxon>
        <taxon>Arachnida</taxon>
        <taxon>Acari</taxon>
        <taxon>Acariformes</taxon>
        <taxon>Trombidiformes</taxon>
        <taxon>Prostigmata</taxon>
        <taxon>Anystina</taxon>
        <taxon>Parasitengona</taxon>
        <taxon>Trombiculoidea</taxon>
        <taxon>Trombiculidae</taxon>
        <taxon>Leptotrombidium</taxon>
    </lineage>
</organism>
<evidence type="ECO:0000313" key="2">
    <source>
        <dbReference type="Proteomes" id="UP000288716"/>
    </source>
</evidence>
<name>A0A443RZL2_9ACAR</name>
<dbReference type="SUPFAM" id="SSF57625">
    <property type="entry name" value="Invertebrate chitin-binding proteins"/>
    <property type="match status" value="1"/>
</dbReference>
<reference evidence="1 2" key="1">
    <citation type="journal article" date="2018" name="Gigascience">
        <title>Genomes of trombidid mites reveal novel predicted allergens and laterally-transferred genes associated with secondary metabolism.</title>
        <authorList>
            <person name="Dong X."/>
            <person name="Chaisiri K."/>
            <person name="Xia D."/>
            <person name="Armstrong S.D."/>
            <person name="Fang Y."/>
            <person name="Donnelly M.J."/>
            <person name="Kadowaki T."/>
            <person name="McGarry J.W."/>
            <person name="Darby A.C."/>
            <person name="Makepeace B.L."/>
        </authorList>
    </citation>
    <scope>NUCLEOTIDE SEQUENCE [LARGE SCALE GENOMIC DNA]</scope>
    <source>
        <strain evidence="1">UoL-UT</strain>
    </source>
</reference>
<dbReference type="AlphaFoldDB" id="A0A443RZL2"/>
<keyword evidence="2" id="KW-1185">Reference proteome</keyword>
<gene>
    <name evidence="1" type="ORF">B4U80_14232</name>
</gene>
<evidence type="ECO:0000313" key="1">
    <source>
        <dbReference type="EMBL" id="RWS20705.1"/>
    </source>
</evidence>
<dbReference type="Proteomes" id="UP000288716">
    <property type="component" value="Unassembled WGS sequence"/>
</dbReference>
<dbReference type="VEuPathDB" id="VectorBase:LDEU011335"/>
<dbReference type="EMBL" id="NCKV01015943">
    <property type="protein sequence ID" value="RWS20705.1"/>
    <property type="molecule type" value="Genomic_DNA"/>
</dbReference>
<comment type="caution">
    <text evidence="1">The sequence shown here is derived from an EMBL/GenBank/DDBJ whole genome shotgun (WGS) entry which is preliminary data.</text>
</comment>
<dbReference type="InterPro" id="IPR036508">
    <property type="entry name" value="Chitin-bd_dom_sf"/>
</dbReference>
<accession>A0A443RZL2</accession>
<sequence>INKPEKYTFFGLKFQQIISIMMANMVNICICDGEGGEVKEAPSCTAKPNGSYCYPGDPNKRILCLLGILLVTSCPPDQEFNCKSKMCGNIGNPNNCKGDQMTPCL</sequence>
<protein>
    <submittedName>
        <fullName evidence="1">Uncharacterized protein</fullName>
    </submittedName>
</protein>